<dbReference type="GO" id="GO:0006629">
    <property type="term" value="P:lipid metabolic process"/>
    <property type="evidence" value="ECO:0007669"/>
    <property type="project" value="UniProtKB-KW"/>
</dbReference>
<name>A0ABD1BYI6_CARAN</name>
<evidence type="ECO:0000256" key="5">
    <source>
        <dbReference type="ARBA" id="ARBA00022692"/>
    </source>
</evidence>
<dbReference type="GO" id="GO:0016020">
    <property type="term" value="C:membrane"/>
    <property type="evidence" value="ECO:0007669"/>
    <property type="project" value="UniProtKB-SubCell"/>
</dbReference>
<dbReference type="GO" id="GO:0047196">
    <property type="term" value="F:long-chain-alcohol O-fatty-acyltransferase activity"/>
    <property type="evidence" value="ECO:0007669"/>
    <property type="project" value="UniProtKB-EC"/>
</dbReference>
<evidence type="ECO:0000256" key="11">
    <source>
        <dbReference type="ARBA" id="ARBA00037275"/>
    </source>
</evidence>
<keyword evidence="5 13" id="KW-0812">Transmembrane</keyword>
<evidence type="ECO:0000256" key="10">
    <source>
        <dbReference type="ARBA" id="ARBA00024388"/>
    </source>
</evidence>
<dbReference type="InterPro" id="IPR017088">
    <property type="entry name" value="Wax_synthase_Magnoliopsida"/>
</dbReference>
<evidence type="ECO:0000256" key="9">
    <source>
        <dbReference type="ARBA" id="ARBA00023315"/>
    </source>
</evidence>
<keyword evidence="16" id="KW-1185">Reference proteome</keyword>
<proteinExistence type="inferred from homology"/>
<evidence type="ECO:0000256" key="3">
    <source>
        <dbReference type="ARBA" id="ARBA00022516"/>
    </source>
</evidence>
<dbReference type="Pfam" id="PF13813">
    <property type="entry name" value="MBOAT_2"/>
    <property type="match status" value="1"/>
</dbReference>
<comment type="similarity">
    <text evidence="2">Belongs to the wax synthase family.</text>
</comment>
<protein>
    <recommendedName>
        <fullName evidence="10">long-chain-alcohol O-fatty-acyltransferase</fullName>
        <ecNumber evidence="10">2.3.1.75</ecNumber>
    </recommendedName>
</protein>
<dbReference type="PANTHER" id="PTHR31595">
    <property type="entry name" value="LONG-CHAIN-ALCOHOL O-FATTY-ACYLTRANSFERASE 3-RELATED"/>
    <property type="match status" value="1"/>
</dbReference>
<dbReference type="PIRSF" id="PIRSF037006">
    <property type="entry name" value="Wax_synthase"/>
    <property type="match status" value="1"/>
</dbReference>
<keyword evidence="8 13" id="KW-0472">Membrane</keyword>
<comment type="catalytic activity">
    <reaction evidence="12">
        <text>a long chain fatty alcohol + a fatty acyl-CoA = a long-chain alcohol wax ester + CoA</text>
        <dbReference type="Rhea" id="RHEA:38443"/>
        <dbReference type="ChEBI" id="CHEBI:17135"/>
        <dbReference type="ChEBI" id="CHEBI:57287"/>
        <dbReference type="ChEBI" id="CHEBI:77636"/>
        <dbReference type="ChEBI" id="CHEBI:235323"/>
        <dbReference type="EC" id="2.3.1.75"/>
    </reaction>
</comment>
<feature type="transmembrane region" description="Helical" evidence="13">
    <location>
        <begin position="294"/>
        <end position="313"/>
    </location>
</feature>
<comment type="subcellular location">
    <subcellularLocation>
        <location evidence="1">Membrane</location>
        <topology evidence="1">Multi-pass membrane protein</topology>
    </subcellularLocation>
</comment>
<dbReference type="EC" id="2.3.1.75" evidence="10"/>
<evidence type="ECO:0000256" key="6">
    <source>
        <dbReference type="ARBA" id="ARBA00022989"/>
    </source>
</evidence>
<sequence length="336" mass="39216">MNEELKNLIKVWSFALISISYCYYVSTRIKAGVFRLLSVLPVFALFLVLPLFLSSVHFSASTAFFLSWLANFRLLLFSFGKNSFLPLPLNLFRFICFTCVPFPQQSPNPKTNFSQWEVAIEVLFDKQFAVKVAILGAVLHMYDHKQHLYPIVLLCLYPLHLYLVLEILLNLFNALLFMALDFDFEPQLNEPYLATSLEEFWCRWWNLMVPEIIWQFFYPNWLITEWKMTYDQAVYLGVITSFLVSGALHELLFIYITREPPTGEVTMFFVLHGLCMVVEMRLKKKIMRLKLKTFVSQVIVVGFVVVTSGWLFFPPLVRSGKIQKLGNEALFFDPTK</sequence>
<organism evidence="15 16">
    <name type="scientific">Cardamine amara subsp. amara</name>
    <dbReference type="NCBI Taxonomy" id="228776"/>
    <lineage>
        <taxon>Eukaryota</taxon>
        <taxon>Viridiplantae</taxon>
        <taxon>Streptophyta</taxon>
        <taxon>Embryophyta</taxon>
        <taxon>Tracheophyta</taxon>
        <taxon>Spermatophyta</taxon>
        <taxon>Magnoliopsida</taxon>
        <taxon>eudicotyledons</taxon>
        <taxon>Gunneridae</taxon>
        <taxon>Pentapetalae</taxon>
        <taxon>rosids</taxon>
        <taxon>malvids</taxon>
        <taxon>Brassicales</taxon>
        <taxon>Brassicaceae</taxon>
        <taxon>Cardamineae</taxon>
        <taxon>Cardamine</taxon>
    </lineage>
</organism>
<dbReference type="Proteomes" id="UP001558713">
    <property type="component" value="Unassembled WGS sequence"/>
</dbReference>
<comment type="caution">
    <text evidence="15">The sequence shown here is derived from an EMBL/GenBank/DDBJ whole genome shotgun (WGS) entry which is preliminary data.</text>
</comment>
<accession>A0ABD1BYI6</accession>
<dbReference type="InterPro" id="IPR044851">
    <property type="entry name" value="Wax_synthase"/>
</dbReference>
<evidence type="ECO:0000256" key="12">
    <source>
        <dbReference type="ARBA" id="ARBA00047604"/>
    </source>
</evidence>
<keyword evidence="9" id="KW-0012">Acyltransferase</keyword>
<evidence type="ECO:0000313" key="15">
    <source>
        <dbReference type="EMBL" id="KAL1222230.1"/>
    </source>
</evidence>
<feature type="domain" description="Wax synthase" evidence="14">
    <location>
        <begin position="185"/>
        <end position="270"/>
    </location>
</feature>
<feature type="transmembrane region" description="Helical" evidence="13">
    <location>
        <begin position="33"/>
        <end position="52"/>
    </location>
</feature>
<dbReference type="InterPro" id="IPR032805">
    <property type="entry name" value="Wax_synthase_dom"/>
</dbReference>
<gene>
    <name evidence="15" type="ORF">V5N11_026747</name>
</gene>
<evidence type="ECO:0000256" key="4">
    <source>
        <dbReference type="ARBA" id="ARBA00022679"/>
    </source>
</evidence>
<keyword evidence="7" id="KW-0443">Lipid metabolism</keyword>
<evidence type="ECO:0000259" key="14">
    <source>
        <dbReference type="Pfam" id="PF13813"/>
    </source>
</evidence>
<evidence type="ECO:0000256" key="1">
    <source>
        <dbReference type="ARBA" id="ARBA00004141"/>
    </source>
</evidence>
<feature type="transmembrane region" description="Helical" evidence="13">
    <location>
        <begin position="262"/>
        <end position="282"/>
    </location>
</feature>
<dbReference type="AlphaFoldDB" id="A0ABD1BYI6"/>
<dbReference type="PANTHER" id="PTHR31595:SF41">
    <property type="entry name" value="LONG-CHAIN-ALCOHOL O-FATTY-ACYLTRANSFERASE 10-RELATED"/>
    <property type="match status" value="1"/>
</dbReference>
<evidence type="ECO:0000256" key="13">
    <source>
        <dbReference type="SAM" id="Phobius"/>
    </source>
</evidence>
<evidence type="ECO:0000256" key="8">
    <source>
        <dbReference type="ARBA" id="ARBA00023136"/>
    </source>
</evidence>
<evidence type="ECO:0000256" key="7">
    <source>
        <dbReference type="ARBA" id="ARBA00023098"/>
    </source>
</evidence>
<reference evidence="15 16" key="1">
    <citation type="submission" date="2024-04" db="EMBL/GenBank/DDBJ databases">
        <title>Genome assembly C_amara_ONT_v2.</title>
        <authorList>
            <person name="Yant L."/>
            <person name="Moore C."/>
            <person name="Slenker M."/>
        </authorList>
    </citation>
    <scope>NUCLEOTIDE SEQUENCE [LARGE SCALE GENOMIC DNA]</scope>
    <source>
        <tissue evidence="15">Leaf</tissue>
    </source>
</reference>
<keyword evidence="6 13" id="KW-1133">Transmembrane helix</keyword>
<keyword evidence="3" id="KW-0444">Lipid biosynthesis</keyword>
<keyword evidence="4" id="KW-0808">Transferase</keyword>
<comment type="function">
    <text evidence="11">Catalyzes the final step in the synthesis of long-chain linear esters (waxes).</text>
</comment>
<feature type="transmembrane region" description="Helical" evidence="13">
    <location>
        <begin position="233"/>
        <end position="256"/>
    </location>
</feature>
<evidence type="ECO:0000313" key="16">
    <source>
        <dbReference type="Proteomes" id="UP001558713"/>
    </source>
</evidence>
<evidence type="ECO:0000256" key="2">
    <source>
        <dbReference type="ARBA" id="ARBA00007282"/>
    </source>
</evidence>
<feature type="transmembrane region" description="Helical" evidence="13">
    <location>
        <begin position="154"/>
        <end position="180"/>
    </location>
</feature>
<dbReference type="EMBL" id="JBANAX010000105">
    <property type="protein sequence ID" value="KAL1222230.1"/>
    <property type="molecule type" value="Genomic_DNA"/>
</dbReference>